<sequence length="313" mass="35554">MDIVKQTDMGQPLTVEERDLALINRWSRKALTAEEVYAFAVRLCDNEIDRDGERFPEGTLEELAERFEGKSGIFDHQWSAKGQAARIYRTEVVREENVLTRAGDRYCYLKGYAYMVRTEENKGLIAEIEGGIKREVSVGCAVERAVCSICGEDIRDRKKCTHTKGQVYGGRLCWADLAGATDAYEWSFVAVPAQPRAGVIKRMGGGQENDLMEYLKDQPVLLSRAKQLEEEAALGRKYLERLRGEVLRLGGICEKGVEEHIRKSIADKLTGEELEALRDSYQKRLEDRFPLTVQLPRHTEQAEMDQRDGAFLI</sequence>
<organism evidence="1 2">
    <name type="scientific">Pseudoflavonifractor capillosus</name>
    <dbReference type="NCBI Taxonomy" id="106588"/>
    <lineage>
        <taxon>Bacteria</taxon>
        <taxon>Bacillati</taxon>
        <taxon>Bacillota</taxon>
        <taxon>Clostridia</taxon>
        <taxon>Eubacteriales</taxon>
        <taxon>Oscillospiraceae</taxon>
        <taxon>Pseudoflavonifractor</taxon>
    </lineage>
</organism>
<evidence type="ECO:0000313" key="2">
    <source>
        <dbReference type="Proteomes" id="UP000760668"/>
    </source>
</evidence>
<protein>
    <submittedName>
        <fullName evidence="1">Uncharacterized protein</fullName>
    </submittedName>
</protein>
<reference evidence="1" key="1">
    <citation type="journal article" date="2021" name="PeerJ">
        <title>Extensive microbial diversity within the chicken gut microbiome revealed by metagenomics and culture.</title>
        <authorList>
            <person name="Gilroy R."/>
            <person name="Ravi A."/>
            <person name="Getino M."/>
            <person name="Pursley I."/>
            <person name="Horton D.L."/>
            <person name="Alikhan N.F."/>
            <person name="Baker D."/>
            <person name="Gharbi K."/>
            <person name="Hall N."/>
            <person name="Watson M."/>
            <person name="Adriaenssens E.M."/>
            <person name="Foster-Nyarko E."/>
            <person name="Jarju S."/>
            <person name="Secka A."/>
            <person name="Antonio M."/>
            <person name="Oren A."/>
            <person name="Chaudhuri R.R."/>
            <person name="La Ragione R."/>
            <person name="Hildebrand F."/>
            <person name="Pallen M.J."/>
        </authorList>
    </citation>
    <scope>NUCLEOTIDE SEQUENCE</scope>
    <source>
        <strain evidence="1">CHK179-5677</strain>
    </source>
</reference>
<reference evidence="1" key="2">
    <citation type="submission" date="2021-09" db="EMBL/GenBank/DDBJ databases">
        <authorList>
            <person name="Gilroy R."/>
        </authorList>
    </citation>
    <scope>NUCLEOTIDE SEQUENCE</scope>
    <source>
        <strain evidence="1">CHK179-5677</strain>
    </source>
</reference>
<accession>A0A921SSV1</accession>
<dbReference type="AlphaFoldDB" id="A0A921SSV1"/>
<comment type="caution">
    <text evidence="1">The sequence shown here is derived from an EMBL/GenBank/DDBJ whole genome shotgun (WGS) entry which is preliminary data.</text>
</comment>
<dbReference type="Proteomes" id="UP000760668">
    <property type="component" value="Unassembled WGS sequence"/>
</dbReference>
<dbReference type="RefSeq" id="WP_295368237.1">
    <property type="nucleotide sequence ID" value="NZ_DYUC01000082.1"/>
</dbReference>
<evidence type="ECO:0000313" key="1">
    <source>
        <dbReference type="EMBL" id="HJG86991.1"/>
    </source>
</evidence>
<dbReference type="EMBL" id="DYUC01000082">
    <property type="protein sequence ID" value="HJG86991.1"/>
    <property type="molecule type" value="Genomic_DNA"/>
</dbReference>
<gene>
    <name evidence="1" type="ORF">K8V01_08230</name>
</gene>
<proteinExistence type="predicted"/>
<name>A0A921SSV1_9FIRM</name>